<dbReference type="InterPro" id="IPR050595">
    <property type="entry name" value="Bact_response_regulator"/>
</dbReference>
<dbReference type="Gene3D" id="3.40.50.2300">
    <property type="match status" value="1"/>
</dbReference>
<dbReference type="InterPro" id="IPR011006">
    <property type="entry name" value="CheY-like_superfamily"/>
</dbReference>
<proteinExistence type="predicted"/>
<evidence type="ECO:0000259" key="3">
    <source>
        <dbReference type="PROSITE" id="PS50110"/>
    </source>
</evidence>
<dbReference type="CDD" id="cd00156">
    <property type="entry name" value="REC"/>
    <property type="match status" value="1"/>
</dbReference>
<sequence length="315" mass="35418">MESFNLAASAIPNGVTINTLAVDDDRSMRMMLQTQLEDLGHNVTTADDGKTAWSALQEHGADIDIVVIDREMPGMNGLEVVSLMKNDPLLKNIPVIMQTGSDRAEQIREGIDAGVYYYLTKPIDEEVLASVISAAVRNISQQKLLNQELKHHKSSFNLIRKCQFKLRTIPEAEDLACFLANCYPQPEKVVTGIAELLINGVEHGNLGIGYDEKTWLIKSGTWRDEVLRRTEFPEHKNKSVEVLYQRQEDGFYLKIKDCGNGFDWRKYIKVDPSRALENHGRGIAQAHSMSFDKISYNDAGNEVTAFVANDSDIDW</sequence>
<dbReference type="PANTHER" id="PTHR44591">
    <property type="entry name" value="STRESS RESPONSE REGULATOR PROTEIN 1"/>
    <property type="match status" value="1"/>
</dbReference>
<dbReference type="Gene3D" id="3.30.565.10">
    <property type="entry name" value="Histidine kinase-like ATPase, C-terminal domain"/>
    <property type="match status" value="1"/>
</dbReference>
<name>A0AAN1WED7_9GAMM</name>
<dbReference type="SUPFAM" id="SSF52172">
    <property type="entry name" value="CheY-like"/>
    <property type="match status" value="1"/>
</dbReference>
<dbReference type="PANTHER" id="PTHR44591:SF23">
    <property type="entry name" value="CHEY SUBFAMILY"/>
    <property type="match status" value="1"/>
</dbReference>
<dbReference type="GO" id="GO:0000160">
    <property type="term" value="P:phosphorelay signal transduction system"/>
    <property type="evidence" value="ECO:0007669"/>
    <property type="project" value="InterPro"/>
</dbReference>
<dbReference type="AlphaFoldDB" id="A0AAN1WED7"/>
<dbReference type="PROSITE" id="PS50110">
    <property type="entry name" value="RESPONSE_REGULATORY"/>
    <property type="match status" value="1"/>
</dbReference>
<evidence type="ECO:0000313" key="4">
    <source>
        <dbReference type="EMBL" id="BCD96043.1"/>
    </source>
</evidence>
<dbReference type="Proteomes" id="UP001320119">
    <property type="component" value="Chromosome"/>
</dbReference>
<dbReference type="KEGG" id="marq:MARGE09_P0242"/>
<reference evidence="4 5" key="1">
    <citation type="journal article" date="2022" name="IScience">
        <title>An ultrasensitive nanofiber-based assay for enzymatic hydrolysis and deep-sea microbial degradation of cellulose.</title>
        <authorList>
            <person name="Tsudome M."/>
            <person name="Tachioka M."/>
            <person name="Miyazaki M."/>
            <person name="Uchimura K."/>
            <person name="Tsuda M."/>
            <person name="Takaki Y."/>
            <person name="Deguchi S."/>
        </authorList>
    </citation>
    <scope>NUCLEOTIDE SEQUENCE [LARGE SCALE GENOMIC DNA]</scope>
    <source>
        <strain evidence="4 5">GE09</strain>
    </source>
</reference>
<dbReference type="SMART" id="SM00448">
    <property type="entry name" value="REC"/>
    <property type="match status" value="1"/>
</dbReference>
<dbReference type="InterPro" id="IPR001789">
    <property type="entry name" value="Sig_transdc_resp-reg_receiver"/>
</dbReference>
<keyword evidence="1 2" id="KW-0597">Phosphoprotein</keyword>
<evidence type="ECO:0000313" key="5">
    <source>
        <dbReference type="Proteomes" id="UP001320119"/>
    </source>
</evidence>
<gene>
    <name evidence="4" type="ORF">MARGE09_P0242</name>
</gene>
<protein>
    <recommendedName>
        <fullName evidence="3">Response regulatory domain-containing protein</fullName>
    </recommendedName>
</protein>
<dbReference type="CDD" id="cd16936">
    <property type="entry name" value="HATPase_RsbW-like"/>
    <property type="match status" value="1"/>
</dbReference>
<keyword evidence="5" id="KW-1185">Reference proteome</keyword>
<evidence type="ECO:0000256" key="2">
    <source>
        <dbReference type="PROSITE-ProRule" id="PRU00169"/>
    </source>
</evidence>
<dbReference type="RefSeq" id="WP_236985551.1">
    <property type="nucleotide sequence ID" value="NZ_AP023086.1"/>
</dbReference>
<dbReference type="InterPro" id="IPR036890">
    <property type="entry name" value="HATPase_C_sf"/>
</dbReference>
<feature type="modified residue" description="4-aspartylphosphate" evidence="2">
    <location>
        <position position="69"/>
    </location>
</feature>
<evidence type="ECO:0000256" key="1">
    <source>
        <dbReference type="ARBA" id="ARBA00022553"/>
    </source>
</evidence>
<feature type="domain" description="Response regulatory" evidence="3">
    <location>
        <begin position="18"/>
        <end position="136"/>
    </location>
</feature>
<dbReference type="Pfam" id="PF00072">
    <property type="entry name" value="Response_reg"/>
    <property type="match status" value="1"/>
</dbReference>
<accession>A0AAN1WED7</accession>
<organism evidence="4 5">
    <name type="scientific">Marinagarivorans cellulosilyticus</name>
    <dbReference type="NCBI Taxonomy" id="2721545"/>
    <lineage>
        <taxon>Bacteria</taxon>
        <taxon>Pseudomonadati</taxon>
        <taxon>Pseudomonadota</taxon>
        <taxon>Gammaproteobacteria</taxon>
        <taxon>Cellvibrionales</taxon>
        <taxon>Cellvibrionaceae</taxon>
        <taxon>Marinagarivorans</taxon>
    </lineage>
</organism>
<dbReference type="EMBL" id="AP023086">
    <property type="protein sequence ID" value="BCD96043.1"/>
    <property type="molecule type" value="Genomic_DNA"/>
</dbReference>